<dbReference type="Pfam" id="PF07264">
    <property type="entry name" value="EI24"/>
    <property type="match status" value="1"/>
</dbReference>
<evidence type="ECO:0000256" key="4">
    <source>
        <dbReference type="ARBA" id="ARBA00022519"/>
    </source>
</evidence>
<gene>
    <name evidence="11 12" type="primary">cysZ</name>
    <name evidence="12" type="ORF">FM069_13740</name>
</gene>
<evidence type="ECO:0000256" key="9">
    <source>
        <dbReference type="ARBA" id="ARBA00023136"/>
    </source>
</evidence>
<dbReference type="PANTHER" id="PTHR37468:SF1">
    <property type="entry name" value="SULFATE TRANSPORTER CYSZ"/>
    <property type="match status" value="1"/>
</dbReference>
<comment type="function">
    <text evidence="11">High affinity, high specificity proton-dependent sulfate transporter, which mediates sulfate uptake. Provides the sulfur source for the cysteine synthesis pathway.</text>
</comment>
<dbReference type="InterPro" id="IPR022985">
    <property type="entry name" value="Sulfate_CysZ"/>
</dbReference>
<keyword evidence="9 11" id="KW-0472">Membrane</keyword>
<dbReference type="RefSeq" id="WP_143488930.1">
    <property type="nucleotide sequence ID" value="NZ_VJOY01000009.1"/>
</dbReference>
<dbReference type="NCBIfam" id="NF003433">
    <property type="entry name" value="PRK04949.1"/>
    <property type="match status" value="1"/>
</dbReference>
<keyword evidence="8 11" id="KW-0764">Sulfate transport</keyword>
<comment type="subcellular location">
    <subcellularLocation>
        <location evidence="11">Cell inner membrane</location>
        <topology evidence="11">Multi-pass membrane protein</topology>
    </subcellularLocation>
    <subcellularLocation>
        <location evidence="1">Membrane</location>
        <topology evidence="1">Multi-pass membrane protein</topology>
    </subcellularLocation>
</comment>
<keyword evidence="3 11" id="KW-1003">Cell membrane</keyword>
<dbReference type="GO" id="GO:0000103">
    <property type="term" value="P:sulfate assimilation"/>
    <property type="evidence" value="ECO:0007669"/>
    <property type="project" value="InterPro"/>
</dbReference>
<dbReference type="PANTHER" id="PTHR37468">
    <property type="entry name" value="SULFATE TRANSPORTER CYSZ"/>
    <property type="match status" value="1"/>
</dbReference>
<evidence type="ECO:0000256" key="8">
    <source>
        <dbReference type="ARBA" id="ARBA00023032"/>
    </source>
</evidence>
<dbReference type="AlphaFoldDB" id="A0A553GXF1"/>
<evidence type="ECO:0000256" key="6">
    <source>
        <dbReference type="ARBA" id="ARBA00022692"/>
    </source>
</evidence>
<reference evidence="12 13" key="1">
    <citation type="submission" date="2019-07" db="EMBL/GenBank/DDBJ databases">
        <title>Pseudomonas mangiferae sp. nov., isolated from bark of mango tree in Thailand.</title>
        <authorList>
            <person name="Srisuk N."/>
            <person name="Anurat P."/>
        </authorList>
    </citation>
    <scope>NUCLEOTIDE SEQUENCE [LARGE SCALE GENOMIC DNA]</scope>
    <source>
        <strain evidence="12 13">DMKU_BBB3-04</strain>
    </source>
</reference>
<accession>A0A553GXF1</accession>
<dbReference type="GO" id="GO:0009675">
    <property type="term" value="F:high-affinity sulfate:proton symporter activity"/>
    <property type="evidence" value="ECO:0007669"/>
    <property type="project" value="TreeGrafter"/>
</dbReference>
<evidence type="ECO:0000313" key="13">
    <source>
        <dbReference type="Proteomes" id="UP000315235"/>
    </source>
</evidence>
<comment type="caution">
    <text evidence="12">The sequence shown here is derived from an EMBL/GenBank/DDBJ whole genome shotgun (WGS) entry which is preliminary data.</text>
</comment>
<sequence length="250" mass="28225">MPAPALSGPRYLGEGLKLMLRPGLRAFVLLPLSLNLALFIGLVSFAVRQFRHWVEVLMPSLPDWLSFLEYLMWPLFVVLVLVLIYFTFTLLANLIAAPFNGFLAEKVEVVARGRDDFPPFSWGELAAMVPRTLRRELRKLGYFLPRAAGLLVLTVIPGVNLIATPLWVLFGIWMMAVQYIDYPADNHKLAFDDMLAWLRRTRWQSLGFGGAVYVALLVPFLNILMMPAAVAGATLFWVHEGGERQVARRP</sequence>
<dbReference type="OrthoDB" id="5292355at2"/>
<dbReference type="GO" id="GO:0005886">
    <property type="term" value="C:plasma membrane"/>
    <property type="evidence" value="ECO:0007669"/>
    <property type="project" value="UniProtKB-SubCell"/>
</dbReference>
<feature type="transmembrane region" description="Helical" evidence="11">
    <location>
        <begin position="26"/>
        <end position="50"/>
    </location>
</feature>
<evidence type="ECO:0000256" key="5">
    <source>
        <dbReference type="ARBA" id="ARBA00022605"/>
    </source>
</evidence>
<name>A0A553GXF1_9PSED</name>
<proteinExistence type="inferred from homology"/>
<evidence type="ECO:0000313" key="12">
    <source>
        <dbReference type="EMBL" id="TRX74192.1"/>
    </source>
</evidence>
<keyword evidence="6 11" id="KW-0812">Transmembrane</keyword>
<dbReference type="InterPro" id="IPR059112">
    <property type="entry name" value="CysZ/EI24"/>
</dbReference>
<comment type="similarity">
    <text evidence="11">Belongs to the CysZ family.</text>
</comment>
<evidence type="ECO:0000256" key="1">
    <source>
        <dbReference type="ARBA" id="ARBA00004141"/>
    </source>
</evidence>
<keyword evidence="10 11" id="KW-0198">Cysteine biosynthesis</keyword>
<protein>
    <recommendedName>
        <fullName evidence="11">Sulfate transporter CysZ</fullName>
    </recommendedName>
</protein>
<feature type="transmembrane region" description="Helical" evidence="11">
    <location>
        <begin position="70"/>
        <end position="96"/>
    </location>
</feature>
<feature type="transmembrane region" description="Helical" evidence="11">
    <location>
        <begin position="205"/>
        <end position="238"/>
    </location>
</feature>
<dbReference type="HAMAP" id="MF_00468">
    <property type="entry name" value="CysZ"/>
    <property type="match status" value="1"/>
</dbReference>
<evidence type="ECO:0000256" key="10">
    <source>
        <dbReference type="ARBA" id="ARBA00023192"/>
    </source>
</evidence>
<organism evidence="12 13">
    <name type="scientific">Pseudomonas mangiferae</name>
    <dbReference type="NCBI Taxonomy" id="2593654"/>
    <lineage>
        <taxon>Bacteria</taxon>
        <taxon>Pseudomonadati</taxon>
        <taxon>Pseudomonadota</taxon>
        <taxon>Gammaproteobacteria</taxon>
        <taxon>Pseudomonadales</taxon>
        <taxon>Pseudomonadaceae</taxon>
        <taxon>Pseudomonas</taxon>
    </lineage>
</organism>
<evidence type="ECO:0000256" key="2">
    <source>
        <dbReference type="ARBA" id="ARBA00022448"/>
    </source>
</evidence>
<dbReference type="EMBL" id="VJOY01000009">
    <property type="protein sequence ID" value="TRX74192.1"/>
    <property type="molecule type" value="Genomic_DNA"/>
</dbReference>
<keyword evidence="5 11" id="KW-0028">Amino-acid biosynthesis</keyword>
<evidence type="ECO:0000256" key="7">
    <source>
        <dbReference type="ARBA" id="ARBA00022989"/>
    </source>
</evidence>
<dbReference type="InterPro" id="IPR050480">
    <property type="entry name" value="CysZ-like"/>
</dbReference>
<keyword evidence="7 11" id="KW-1133">Transmembrane helix</keyword>
<dbReference type="Proteomes" id="UP000315235">
    <property type="component" value="Unassembled WGS sequence"/>
</dbReference>
<keyword evidence="2 11" id="KW-0813">Transport</keyword>
<evidence type="ECO:0000256" key="3">
    <source>
        <dbReference type="ARBA" id="ARBA00022475"/>
    </source>
</evidence>
<feature type="transmembrane region" description="Helical" evidence="11">
    <location>
        <begin position="140"/>
        <end position="159"/>
    </location>
</feature>
<dbReference type="GO" id="GO:0019344">
    <property type="term" value="P:cysteine biosynthetic process"/>
    <property type="evidence" value="ECO:0007669"/>
    <property type="project" value="UniProtKB-UniRule"/>
</dbReference>
<keyword evidence="13" id="KW-1185">Reference proteome</keyword>
<evidence type="ECO:0000256" key="11">
    <source>
        <dbReference type="HAMAP-Rule" id="MF_00468"/>
    </source>
</evidence>
<keyword evidence="4 11" id="KW-0997">Cell inner membrane</keyword>